<dbReference type="SMART" id="SM00767">
    <property type="entry name" value="DCD"/>
    <property type="match status" value="1"/>
</dbReference>
<dbReference type="PROSITE" id="PS51222">
    <property type="entry name" value="DCD"/>
    <property type="match status" value="1"/>
</dbReference>
<feature type="domain" description="DCD" evidence="1">
    <location>
        <begin position="10"/>
        <end position="114"/>
    </location>
</feature>
<proteinExistence type="predicted"/>
<sequence length="114" mass="13332">MWKRKICGEFPVFGAIFMSNRTTFGDRLNSKLFGLPSSQSHFVKQVRVGMILFLFEKRELHGVFQATSDVMPKPYEPSGKLFPAQVQCTRIWQCDPLRESEFRDAIEENYYETN</sequence>
<dbReference type="InterPro" id="IPR013989">
    <property type="entry name" value="Dev_and_cell_death_domain"/>
</dbReference>
<protein>
    <submittedName>
        <fullName evidence="2">Development/cell death domain containing protein</fullName>
    </submittedName>
</protein>
<name>A0A2P5APN2_PARAD</name>
<dbReference type="Proteomes" id="UP000237105">
    <property type="component" value="Unassembled WGS sequence"/>
</dbReference>
<reference evidence="3" key="1">
    <citation type="submission" date="2016-06" db="EMBL/GenBank/DDBJ databases">
        <title>Parallel loss of symbiosis genes in relatives of nitrogen-fixing non-legume Parasponia.</title>
        <authorList>
            <person name="Van Velzen R."/>
            <person name="Holmer R."/>
            <person name="Bu F."/>
            <person name="Rutten L."/>
            <person name="Van Zeijl A."/>
            <person name="Liu W."/>
            <person name="Santuari L."/>
            <person name="Cao Q."/>
            <person name="Sharma T."/>
            <person name="Shen D."/>
            <person name="Roswanjaya Y."/>
            <person name="Wardhani T."/>
            <person name="Kalhor M.S."/>
            <person name="Jansen J."/>
            <person name="Van den Hoogen J."/>
            <person name="Gungor B."/>
            <person name="Hartog M."/>
            <person name="Hontelez J."/>
            <person name="Verver J."/>
            <person name="Yang W.-C."/>
            <person name="Schijlen E."/>
            <person name="Repin R."/>
            <person name="Schilthuizen M."/>
            <person name="Schranz E."/>
            <person name="Heidstra R."/>
            <person name="Miyata K."/>
            <person name="Fedorova E."/>
            <person name="Kohlen W."/>
            <person name="Bisseling T."/>
            <person name="Smit S."/>
            <person name="Geurts R."/>
        </authorList>
    </citation>
    <scope>NUCLEOTIDE SEQUENCE [LARGE SCALE GENOMIC DNA]</scope>
    <source>
        <strain evidence="3">cv. WU1-14</strain>
    </source>
</reference>
<gene>
    <name evidence="2" type="ORF">PanWU01x14_311890</name>
</gene>
<comment type="caution">
    <text evidence="2">The sequence shown here is derived from an EMBL/GenBank/DDBJ whole genome shotgun (WGS) entry which is preliminary data.</text>
</comment>
<dbReference type="EMBL" id="JXTB01000492">
    <property type="protein sequence ID" value="PON38525.1"/>
    <property type="molecule type" value="Genomic_DNA"/>
</dbReference>
<evidence type="ECO:0000313" key="2">
    <source>
        <dbReference type="EMBL" id="PON38525.1"/>
    </source>
</evidence>
<evidence type="ECO:0000313" key="3">
    <source>
        <dbReference type="Proteomes" id="UP000237105"/>
    </source>
</evidence>
<dbReference type="AlphaFoldDB" id="A0A2P5APN2"/>
<organism evidence="2 3">
    <name type="scientific">Parasponia andersonii</name>
    <name type="common">Sponia andersonii</name>
    <dbReference type="NCBI Taxonomy" id="3476"/>
    <lineage>
        <taxon>Eukaryota</taxon>
        <taxon>Viridiplantae</taxon>
        <taxon>Streptophyta</taxon>
        <taxon>Embryophyta</taxon>
        <taxon>Tracheophyta</taxon>
        <taxon>Spermatophyta</taxon>
        <taxon>Magnoliopsida</taxon>
        <taxon>eudicotyledons</taxon>
        <taxon>Gunneridae</taxon>
        <taxon>Pentapetalae</taxon>
        <taxon>rosids</taxon>
        <taxon>fabids</taxon>
        <taxon>Rosales</taxon>
        <taxon>Cannabaceae</taxon>
        <taxon>Parasponia</taxon>
    </lineage>
</organism>
<dbReference type="Pfam" id="PF10539">
    <property type="entry name" value="Dev_Cell_Death"/>
    <property type="match status" value="1"/>
</dbReference>
<dbReference type="OrthoDB" id="1149928at2759"/>
<keyword evidence="3" id="KW-1185">Reference proteome</keyword>
<evidence type="ECO:0000259" key="1">
    <source>
        <dbReference type="PROSITE" id="PS51222"/>
    </source>
</evidence>
<dbReference type="PANTHER" id="PTHR46444">
    <property type="entry name" value="DCD (DEVELOPMENT AND CELL DEATH) DOMAIN PROTEIN-RELATED"/>
    <property type="match status" value="1"/>
</dbReference>
<dbReference type="PANTHER" id="PTHR46444:SF9">
    <property type="entry name" value="DCD (DEVELOPMENT AND CELL DEATH) DOMAIN PROTEIN"/>
    <property type="match status" value="1"/>
</dbReference>
<accession>A0A2P5APN2</accession>